<organism evidence="3 4">
    <name type="scientific">Salinactinospora qingdaonensis</name>
    <dbReference type="NCBI Taxonomy" id="702744"/>
    <lineage>
        <taxon>Bacteria</taxon>
        <taxon>Bacillati</taxon>
        <taxon>Actinomycetota</taxon>
        <taxon>Actinomycetes</taxon>
        <taxon>Streptosporangiales</taxon>
        <taxon>Nocardiopsidaceae</taxon>
        <taxon>Salinactinospora</taxon>
    </lineage>
</organism>
<feature type="domain" description="DUF3592" evidence="2">
    <location>
        <begin position="46"/>
        <end position="108"/>
    </location>
</feature>
<comment type="caution">
    <text evidence="3">The sequence shown here is derived from an EMBL/GenBank/DDBJ whole genome shotgun (WGS) entry which is preliminary data.</text>
</comment>
<evidence type="ECO:0000256" key="1">
    <source>
        <dbReference type="SAM" id="Phobius"/>
    </source>
</evidence>
<feature type="transmembrane region" description="Helical" evidence="1">
    <location>
        <begin position="119"/>
        <end position="138"/>
    </location>
</feature>
<dbReference type="Pfam" id="PF12158">
    <property type="entry name" value="DUF3592"/>
    <property type="match status" value="1"/>
</dbReference>
<evidence type="ECO:0000313" key="4">
    <source>
        <dbReference type="Proteomes" id="UP001500908"/>
    </source>
</evidence>
<evidence type="ECO:0000259" key="2">
    <source>
        <dbReference type="Pfam" id="PF12158"/>
    </source>
</evidence>
<gene>
    <name evidence="3" type="ORF">GCM10022402_19290</name>
</gene>
<keyword evidence="1" id="KW-0472">Membrane</keyword>
<protein>
    <recommendedName>
        <fullName evidence="2">DUF3592 domain-containing protein</fullName>
    </recommendedName>
</protein>
<keyword evidence="1" id="KW-1133">Transmembrane helix</keyword>
<sequence length="139" mass="15034">MCVWREGETVALYPLLPITIGLALLVWTVSEARRDSLLAARGTRVRGQIAGYEESRGTSRIVVRFHTDDGDEVLVAHDATGWTAARAGNDVTVTYDPAYPQRARVVEGAWVSHWLRGMLAALGGAMVLIGLGIGVSTWS</sequence>
<dbReference type="InterPro" id="IPR021994">
    <property type="entry name" value="DUF3592"/>
</dbReference>
<dbReference type="EMBL" id="BAABDD010000007">
    <property type="protein sequence ID" value="GAA3739667.1"/>
    <property type="molecule type" value="Genomic_DNA"/>
</dbReference>
<accession>A0ABP7FML7</accession>
<proteinExistence type="predicted"/>
<name>A0ABP7FML7_9ACTN</name>
<keyword evidence="1" id="KW-0812">Transmembrane</keyword>
<dbReference type="Proteomes" id="UP001500908">
    <property type="component" value="Unassembled WGS sequence"/>
</dbReference>
<reference evidence="4" key="1">
    <citation type="journal article" date="2019" name="Int. J. Syst. Evol. Microbiol.">
        <title>The Global Catalogue of Microorganisms (GCM) 10K type strain sequencing project: providing services to taxonomists for standard genome sequencing and annotation.</title>
        <authorList>
            <consortium name="The Broad Institute Genomics Platform"/>
            <consortium name="The Broad Institute Genome Sequencing Center for Infectious Disease"/>
            <person name="Wu L."/>
            <person name="Ma J."/>
        </authorList>
    </citation>
    <scope>NUCLEOTIDE SEQUENCE [LARGE SCALE GENOMIC DNA]</scope>
    <source>
        <strain evidence="4">JCM 17137</strain>
    </source>
</reference>
<evidence type="ECO:0000313" key="3">
    <source>
        <dbReference type="EMBL" id="GAA3739667.1"/>
    </source>
</evidence>
<feature type="transmembrane region" description="Helical" evidence="1">
    <location>
        <begin position="12"/>
        <end position="29"/>
    </location>
</feature>
<keyword evidence="4" id="KW-1185">Reference proteome</keyword>